<protein>
    <submittedName>
        <fullName evidence="1">Uncharacterized protein</fullName>
    </submittedName>
</protein>
<comment type="caution">
    <text evidence="1">The sequence shown here is derived from an EMBL/GenBank/DDBJ whole genome shotgun (WGS) entry which is preliminary data.</text>
</comment>
<name>A0ABQ8T4Y7_PERAM</name>
<accession>A0ABQ8T4Y7</accession>
<evidence type="ECO:0000313" key="2">
    <source>
        <dbReference type="Proteomes" id="UP001148838"/>
    </source>
</evidence>
<proteinExistence type="predicted"/>
<dbReference type="Proteomes" id="UP001148838">
    <property type="component" value="Unassembled WGS sequence"/>
</dbReference>
<dbReference type="EMBL" id="JAJSOF020000015">
    <property type="protein sequence ID" value="KAJ4441564.1"/>
    <property type="molecule type" value="Genomic_DNA"/>
</dbReference>
<keyword evidence="2" id="KW-1185">Reference proteome</keyword>
<sequence length="237" mass="26509">MPSTLPGIEPETLGIEGQRYTNSPTRSTIRSLGRPRGKWEDNIKMYLREVGYDDRDWINLAQDRDRWRAYVRAVNEPPGSLKSISYLASELYEDDNAGEMSPGSSTESYPAFAHIGLRENPGKSLNQVETSVNNTRGEIATGIASKVKKVLDRNAEYKTLCQISDTLCAKNYSMDGIQNDLTADDIPLFKYAPITSIDVEHSFSSNNIRALMMKNVVLRLGHPLGRSDSVHSYGRMT</sequence>
<evidence type="ECO:0000313" key="1">
    <source>
        <dbReference type="EMBL" id="KAJ4441564.1"/>
    </source>
</evidence>
<reference evidence="1 2" key="1">
    <citation type="journal article" date="2022" name="Allergy">
        <title>Genome assembly and annotation of Periplaneta americana reveal a comprehensive cockroach allergen profile.</title>
        <authorList>
            <person name="Wang L."/>
            <person name="Xiong Q."/>
            <person name="Saelim N."/>
            <person name="Wang L."/>
            <person name="Nong W."/>
            <person name="Wan A.T."/>
            <person name="Shi M."/>
            <person name="Liu X."/>
            <person name="Cao Q."/>
            <person name="Hui J.H.L."/>
            <person name="Sookrung N."/>
            <person name="Leung T.F."/>
            <person name="Tungtrongchitr A."/>
            <person name="Tsui S.K.W."/>
        </authorList>
    </citation>
    <scope>NUCLEOTIDE SEQUENCE [LARGE SCALE GENOMIC DNA]</scope>
    <source>
        <strain evidence="1">PWHHKU_190912</strain>
    </source>
</reference>
<organism evidence="1 2">
    <name type="scientific">Periplaneta americana</name>
    <name type="common">American cockroach</name>
    <name type="synonym">Blatta americana</name>
    <dbReference type="NCBI Taxonomy" id="6978"/>
    <lineage>
        <taxon>Eukaryota</taxon>
        <taxon>Metazoa</taxon>
        <taxon>Ecdysozoa</taxon>
        <taxon>Arthropoda</taxon>
        <taxon>Hexapoda</taxon>
        <taxon>Insecta</taxon>
        <taxon>Pterygota</taxon>
        <taxon>Neoptera</taxon>
        <taxon>Polyneoptera</taxon>
        <taxon>Dictyoptera</taxon>
        <taxon>Blattodea</taxon>
        <taxon>Blattoidea</taxon>
        <taxon>Blattidae</taxon>
        <taxon>Blattinae</taxon>
        <taxon>Periplaneta</taxon>
    </lineage>
</organism>
<gene>
    <name evidence="1" type="ORF">ANN_11420</name>
</gene>